<dbReference type="RefSeq" id="WP_003386935.1">
    <property type="nucleotide sequence ID" value="NZ_APBN01000002.1"/>
</dbReference>
<evidence type="ECO:0000259" key="2">
    <source>
        <dbReference type="PROSITE" id="PS51352"/>
    </source>
</evidence>
<keyword evidence="4" id="KW-1185">Reference proteome</keyword>
<evidence type="ECO:0000256" key="1">
    <source>
        <dbReference type="ARBA" id="ARBA00023157"/>
    </source>
</evidence>
<dbReference type="EMBL" id="APBN01000002">
    <property type="protein sequence ID" value="EMT53465.1"/>
    <property type="molecule type" value="Genomic_DNA"/>
</dbReference>
<dbReference type="PANTHER" id="PTHR42852:SF13">
    <property type="entry name" value="PROTEIN DIPZ"/>
    <property type="match status" value="1"/>
</dbReference>
<dbReference type="PROSITE" id="PS51352">
    <property type="entry name" value="THIOREDOXIN_2"/>
    <property type="match status" value="1"/>
</dbReference>
<dbReference type="PROSITE" id="PS00194">
    <property type="entry name" value="THIOREDOXIN_1"/>
    <property type="match status" value="1"/>
</dbReference>
<accession>M8ED93</accession>
<dbReference type="PANTHER" id="PTHR42852">
    <property type="entry name" value="THIOL:DISULFIDE INTERCHANGE PROTEIN DSBE"/>
    <property type="match status" value="1"/>
</dbReference>
<dbReference type="SUPFAM" id="SSF52833">
    <property type="entry name" value="Thioredoxin-like"/>
    <property type="match status" value="1"/>
</dbReference>
<evidence type="ECO:0000313" key="3">
    <source>
        <dbReference type="EMBL" id="EMT53465.1"/>
    </source>
</evidence>
<dbReference type="GO" id="GO:0016491">
    <property type="term" value="F:oxidoreductase activity"/>
    <property type="evidence" value="ECO:0007669"/>
    <property type="project" value="InterPro"/>
</dbReference>
<protein>
    <submittedName>
        <fullName evidence="3">Alkyl hydroperoxide reductase</fullName>
    </submittedName>
</protein>
<dbReference type="InterPro" id="IPR050553">
    <property type="entry name" value="Thioredoxin_ResA/DsbE_sf"/>
</dbReference>
<dbReference type="InterPro" id="IPR000866">
    <property type="entry name" value="AhpC/TSA"/>
</dbReference>
<dbReference type="GeneID" id="89499965"/>
<dbReference type="AlphaFoldDB" id="M8ED93"/>
<reference evidence="3 4" key="1">
    <citation type="submission" date="2013-03" db="EMBL/GenBank/DDBJ databases">
        <title>Assembly of a new bacterial strain Brevibacillus borstelensis AK1.</title>
        <authorList>
            <person name="Rajan I."/>
            <person name="PoliReddy D."/>
            <person name="Sugumar T."/>
            <person name="Rathinam K."/>
            <person name="Alqarawi S."/>
            <person name="Khalil A.B."/>
            <person name="Sivakumar N."/>
        </authorList>
    </citation>
    <scope>NUCLEOTIDE SEQUENCE [LARGE SCALE GENOMIC DNA]</scope>
    <source>
        <strain evidence="3 4">AK1</strain>
    </source>
</reference>
<keyword evidence="1" id="KW-1015">Disulfide bond</keyword>
<dbReference type="Proteomes" id="UP000012081">
    <property type="component" value="Unassembled WGS sequence"/>
</dbReference>
<proteinExistence type="predicted"/>
<dbReference type="PATRIC" id="fig|1300222.3.peg.1153"/>
<name>M8ED93_9BACL</name>
<dbReference type="InterPro" id="IPR017937">
    <property type="entry name" value="Thioredoxin_CS"/>
</dbReference>
<gene>
    <name evidence="3" type="ORF">I532_05615</name>
</gene>
<sequence>MKIRYMLVLAIVALSTYLAVGTGSQKENVNEMIAKPEVRYLAPDFQGMSLHGEEMSLAEQRGKPVFLNFWASWCPPCQAEMPDLTSLHKTYGDQVSFIGINTTYNDSEEAARDFVKLYQVDYPIVTDPKGEISKEYQIIAMPTSFVLDADGRIVYKKMGPVTIEEFERVVQPLLKKGNP</sequence>
<dbReference type="CDD" id="cd02966">
    <property type="entry name" value="TlpA_like_family"/>
    <property type="match status" value="1"/>
</dbReference>
<dbReference type="STRING" id="1300222.I532_05615"/>
<dbReference type="Pfam" id="PF00578">
    <property type="entry name" value="AhpC-TSA"/>
    <property type="match status" value="1"/>
</dbReference>
<evidence type="ECO:0000313" key="4">
    <source>
        <dbReference type="Proteomes" id="UP000012081"/>
    </source>
</evidence>
<dbReference type="Gene3D" id="3.40.30.10">
    <property type="entry name" value="Glutaredoxin"/>
    <property type="match status" value="1"/>
</dbReference>
<feature type="domain" description="Thioredoxin" evidence="2">
    <location>
        <begin position="36"/>
        <end position="175"/>
    </location>
</feature>
<dbReference type="GO" id="GO:0016209">
    <property type="term" value="F:antioxidant activity"/>
    <property type="evidence" value="ECO:0007669"/>
    <property type="project" value="InterPro"/>
</dbReference>
<organism evidence="3 4">
    <name type="scientific">Brevibacillus borstelensis AK1</name>
    <dbReference type="NCBI Taxonomy" id="1300222"/>
    <lineage>
        <taxon>Bacteria</taxon>
        <taxon>Bacillati</taxon>
        <taxon>Bacillota</taxon>
        <taxon>Bacilli</taxon>
        <taxon>Bacillales</taxon>
        <taxon>Paenibacillaceae</taxon>
        <taxon>Brevibacillus</taxon>
    </lineage>
</organism>
<dbReference type="OrthoDB" id="25753at2"/>
<comment type="caution">
    <text evidence="3">The sequence shown here is derived from an EMBL/GenBank/DDBJ whole genome shotgun (WGS) entry which is preliminary data.</text>
</comment>
<dbReference type="InterPro" id="IPR013766">
    <property type="entry name" value="Thioredoxin_domain"/>
</dbReference>
<dbReference type="InterPro" id="IPR036249">
    <property type="entry name" value="Thioredoxin-like_sf"/>
</dbReference>